<dbReference type="Gene3D" id="1.20.5.110">
    <property type="match status" value="1"/>
</dbReference>
<dbReference type="FunCoup" id="F0XQC1">
    <property type="interactions" value="111"/>
</dbReference>
<dbReference type="OrthoDB" id="428895at2759"/>
<dbReference type="SMART" id="SM00397">
    <property type="entry name" value="t_SNARE"/>
    <property type="match status" value="1"/>
</dbReference>
<dbReference type="FunFam" id="1.20.5.110:FF:000058">
    <property type="entry name" value="VAM7p Vacuolar SNARE protein"/>
    <property type="match status" value="1"/>
</dbReference>
<evidence type="ECO:0000313" key="8">
    <source>
        <dbReference type="EMBL" id="EFX00177.1"/>
    </source>
</evidence>
<dbReference type="PROSITE" id="PS50195">
    <property type="entry name" value="PX"/>
    <property type="match status" value="1"/>
</dbReference>
<dbReference type="Gene3D" id="3.30.1520.10">
    <property type="entry name" value="Phox-like domain"/>
    <property type="match status" value="1"/>
</dbReference>
<dbReference type="GeneID" id="25980694"/>
<dbReference type="SUPFAM" id="SSF64268">
    <property type="entry name" value="PX domain"/>
    <property type="match status" value="1"/>
</dbReference>
<gene>
    <name evidence="8" type="ORF">CMQ_7179</name>
</gene>
<dbReference type="GO" id="GO:0097576">
    <property type="term" value="P:vacuole fusion"/>
    <property type="evidence" value="ECO:0007669"/>
    <property type="project" value="UniProtKB-ARBA"/>
</dbReference>
<comment type="function">
    <text evidence="4">Essential for proper morphogenesis of the vacuole. May exist as structural reinforcement on the surface of the vacuolar membrane and be required for maintenance against rupture by osmotic pressure.</text>
</comment>
<evidence type="ECO:0000256" key="3">
    <source>
        <dbReference type="ARBA" id="ARBA00023054"/>
    </source>
</evidence>
<dbReference type="PROSITE" id="PS50192">
    <property type="entry name" value="T_SNARE"/>
    <property type="match status" value="1"/>
</dbReference>
<proteinExistence type="predicted"/>
<dbReference type="SUPFAM" id="SSF58038">
    <property type="entry name" value="SNARE fusion complex"/>
    <property type="match status" value="1"/>
</dbReference>
<feature type="region of interest" description="Disordered" evidence="5">
    <location>
        <begin position="242"/>
        <end position="277"/>
    </location>
</feature>
<dbReference type="InterPro" id="IPR001683">
    <property type="entry name" value="PX_dom"/>
</dbReference>
<dbReference type="EMBL" id="GL629801">
    <property type="protein sequence ID" value="EFX00177.1"/>
    <property type="molecule type" value="Genomic_DNA"/>
</dbReference>
<dbReference type="CDD" id="cd06897">
    <property type="entry name" value="PX_SNARE"/>
    <property type="match status" value="1"/>
</dbReference>
<dbReference type="InterPro" id="IPR000727">
    <property type="entry name" value="T_SNARE_dom"/>
</dbReference>
<dbReference type="GO" id="GO:0000329">
    <property type="term" value="C:fungal-type vacuole membrane"/>
    <property type="evidence" value="ECO:0007669"/>
    <property type="project" value="UniProtKB-ARBA"/>
</dbReference>
<dbReference type="CDD" id="cd15858">
    <property type="entry name" value="SNARE_VAM7"/>
    <property type="match status" value="1"/>
</dbReference>
<dbReference type="InterPro" id="IPR036871">
    <property type="entry name" value="PX_dom_sf"/>
</dbReference>
<evidence type="ECO:0000256" key="2">
    <source>
        <dbReference type="ARBA" id="ARBA00022554"/>
    </source>
</evidence>
<comment type="subcellular location">
    <subcellularLocation>
        <location evidence="1">Vacuole</location>
    </subcellularLocation>
</comment>
<dbReference type="GO" id="GO:0035091">
    <property type="term" value="F:phosphatidylinositol binding"/>
    <property type="evidence" value="ECO:0007669"/>
    <property type="project" value="InterPro"/>
</dbReference>
<feature type="compositionally biased region" description="Basic and acidic residues" evidence="5">
    <location>
        <begin position="268"/>
        <end position="277"/>
    </location>
</feature>
<evidence type="ECO:0000256" key="5">
    <source>
        <dbReference type="SAM" id="MobiDB-lite"/>
    </source>
</evidence>
<dbReference type="HOGENOM" id="CLU_033748_2_0_1"/>
<evidence type="ECO:0000259" key="6">
    <source>
        <dbReference type="PROSITE" id="PS50192"/>
    </source>
</evidence>
<name>F0XQC1_GROCL</name>
<dbReference type="SMART" id="SM00312">
    <property type="entry name" value="PX"/>
    <property type="match status" value="1"/>
</dbReference>
<keyword evidence="2" id="KW-0926">Vacuole</keyword>
<dbReference type="GO" id="GO:0007034">
    <property type="term" value="P:vacuolar transport"/>
    <property type="evidence" value="ECO:0007669"/>
    <property type="project" value="UniProtKB-ARBA"/>
</dbReference>
<feature type="domain" description="PX" evidence="7">
    <location>
        <begin position="5"/>
        <end position="120"/>
    </location>
</feature>
<evidence type="ECO:0000259" key="7">
    <source>
        <dbReference type="PROSITE" id="PS50195"/>
    </source>
</evidence>
<dbReference type="Pfam" id="PF00787">
    <property type="entry name" value="PX"/>
    <property type="match status" value="1"/>
</dbReference>
<dbReference type="AlphaFoldDB" id="F0XQC1"/>
<evidence type="ECO:0000313" key="9">
    <source>
        <dbReference type="Proteomes" id="UP000007796"/>
    </source>
</evidence>
<accession>F0XQC1</accession>
<dbReference type="eggNOG" id="ENOG502RXJQ">
    <property type="taxonomic scope" value="Eukaryota"/>
</dbReference>
<keyword evidence="3" id="KW-0175">Coiled coil</keyword>
<evidence type="ECO:0000256" key="4">
    <source>
        <dbReference type="ARBA" id="ARBA00054927"/>
    </source>
</evidence>
<dbReference type="InParanoid" id="F0XQC1"/>
<dbReference type="GO" id="GO:0016192">
    <property type="term" value="P:vesicle-mediated transport"/>
    <property type="evidence" value="ECO:0007669"/>
    <property type="project" value="UniProtKB-ARBA"/>
</dbReference>
<feature type="domain" description="T-SNARE coiled-coil homology" evidence="6">
    <location>
        <begin position="285"/>
        <end position="347"/>
    </location>
</feature>
<dbReference type="RefSeq" id="XP_014169659.1">
    <property type="nucleotide sequence ID" value="XM_014314184.1"/>
</dbReference>
<keyword evidence="9" id="KW-1185">Reference proteome</keyword>
<dbReference type="STRING" id="655863.F0XQC1"/>
<organism evidence="9">
    <name type="scientific">Grosmannia clavigera (strain kw1407 / UAMH 11150)</name>
    <name type="common">Blue stain fungus</name>
    <name type="synonym">Graphiocladiella clavigera</name>
    <dbReference type="NCBI Taxonomy" id="655863"/>
    <lineage>
        <taxon>Eukaryota</taxon>
        <taxon>Fungi</taxon>
        <taxon>Dikarya</taxon>
        <taxon>Ascomycota</taxon>
        <taxon>Pezizomycotina</taxon>
        <taxon>Sordariomycetes</taxon>
        <taxon>Sordariomycetidae</taxon>
        <taxon>Ophiostomatales</taxon>
        <taxon>Ophiostomataceae</taxon>
        <taxon>Leptographium</taxon>
    </lineage>
</organism>
<feature type="compositionally biased region" description="Low complexity" evidence="5">
    <location>
        <begin position="247"/>
        <end position="264"/>
    </location>
</feature>
<evidence type="ECO:0000256" key="1">
    <source>
        <dbReference type="ARBA" id="ARBA00004116"/>
    </source>
</evidence>
<protein>
    <submittedName>
        <fullName evidence="8">Snare complex subunit</fullName>
    </submittedName>
</protein>
<dbReference type="Proteomes" id="UP000007796">
    <property type="component" value="Unassembled WGS sequence"/>
</dbReference>
<sequence>MAPPVEISIPTTSTAPASAGTKPYTLYNITLRLPLRSFVVQKRYTDFAMLHSALTDLVGEAAPAPLPGKSWFRRTVDSPELTEERRVSLEAYLRAIAESPDRRWRDTSAWRAFLNLPSVVNGSAGSTASGGNTNGSSLESRLPAIGLTAANAAAAGDPGTWLDLHKEMKKALHDARLQLARRDAAADAVSGSSAAAGSSSYAAIAAGAAAKRELVKAGSLLAALTTGLKTLQEAKRLGDGELRRRAASSNGRGAARAGGRVLGAPLPETDRTRERDNNGVVQLQKQMMAEQDQDVEALARIVQRQRQLGLAIKQEVDTQIGMLTQLDEDTERVSNKVRVAKERTRRLG</sequence>
<reference evidence="8 9" key="1">
    <citation type="journal article" date="2011" name="Proc. Natl. Acad. Sci. U.S.A.">
        <title>Genome and transcriptome analyses of the mountain pine beetle-fungal symbiont Grosmannia clavigera, a lodgepole pine pathogen.</title>
        <authorList>
            <person name="DiGuistini S."/>
            <person name="Wang Y."/>
            <person name="Liao N.Y."/>
            <person name="Taylor G."/>
            <person name="Tanguay P."/>
            <person name="Feau N."/>
            <person name="Henrissat B."/>
            <person name="Chan S.K."/>
            <person name="Hesse-Orce U."/>
            <person name="Alamouti S.M."/>
            <person name="Tsui C.K.M."/>
            <person name="Docking R.T."/>
            <person name="Levasseur A."/>
            <person name="Haridas S."/>
            <person name="Robertson G."/>
            <person name="Birol I."/>
            <person name="Holt R.A."/>
            <person name="Marra M.A."/>
            <person name="Hamelin R.C."/>
            <person name="Hirst M."/>
            <person name="Jones S.J.M."/>
            <person name="Bohlmann J."/>
            <person name="Breuil C."/>
        </authorList>
    </citation>
    <scope>NUCLEOTIDE SEQUENCE [LARGE SCALE GENOMIC DNA]</scope>
    <source>
        <strain evidence="9">kw1407 / UAMH 11150</strain>
    </source>
</reference>